<protein>
    <recommendedName>
        <fullName evidence="3">RNase H type-1 domain-containing protein</fullName>
    </recommendedName>
</protein>
<dbReference type="Proteomes" id="UP000636709">
    <property type="component" value="Unassembled WGS sequence"/>
</dbReference>
<accession>A0A835E9Y2</accession>
<dbReference type="EMBL" id="JACEFO010002273">
    <property type="protein sequence ID" value="KAF8668901.1"/>
    <property type="molecule type" value="Genomic_DNA"/>
</dbReference>
<dbReference type="OrthoDB" id="690769at2759"/>
<dbReference type="AlphaFoldDB" id="A0A835E9Y2"/>
<evidence type="ECO:0008006" key="3">
    <source>
        <dbReference type="Google" id="ProtNLM"/>
    </source>
</evidence>
<keyword evidence="2" id="KW-1185">Reference proteome</keyword>
<evidence type="ECO:0000313" key="1">
    <source>
        <dbReference type="EMBL" id="KAF8668901.1"/>
    </source>
</evidence>
<organism evidence="1 2">
    <name type="scientific">Digitaria exilis</name>
    <dbReference type="NCBI Taxonomy" id="1010633"/>
    <lineage>
        <taxon>Eukaryota</taxon>
        <taxon>Viridiplantae</taxon>
        <taxon>Streptophyta</taxon>
        <taxon>Embryophyta</taxon>
        <taxon>Tracheophyta</taxon>
        <taxon>Spermatophyta</taxon>
        <taxon>Magnoliopsida</taxon>
        <taxon>Liliopsida</taxon>
        <taxon>Poales</taxon>
        <taxon>Poaceae</taxon>
        <taxon>PACMAD clade</taxon>
        <taxon>Panicoideae</taxon>
        <taxon>Panicodae</taxon>
        <taxon>Paniceae</taxon>
        <taxon>Anthephorinae</taxon>
        <taxon>Digitaria</taxon>
    </lineage>
</organism>
<name>A0A835E9Y2_9POAL</name>
<sequence length="85" mass="9747">MVHYAASTEEVELIACREGVKLAAEWVPRLAILEFVFSHVKREQNRVAHELAQIARRLSHCAVWRNRAPVCVEQLVAHDCNFPVQ</sequence>
<gene>
    <name evidence="1" type="ORF">HU200_052106</name>
</gene>
<reference evidence="1" key="1">
    <citation type="submission" date="2020-07" db="EMBL/GenBank/DDBJ databases">
        <title>Genome sequence and genetic diversity analysis of an under-domesticated orphan crop, white fonio (Digitaria exilis).</title>
        <authorList>
            <person name="Bennetzen J.L."/>
            <person name="Chen S."/>
            <person name="Ma X."/>
            <person name="Wang X."/>
            <person name="Yssel A.E.J."/>
            <person name="Chaluvadi S.R."/>
            <person name="Johnson M."/>
            <person name="Gangashetty P."/>
            <person name="Hamidou F."/>
            <person name="Sanogo M.D."/>
            <person name="Zwaenepoel A."/>
            <person name="Wallace J."/>
            <person name="Van De Peer Y."/>
            <person name="Van Deynze A."/>
        </authorList>
    </citation>
    <scope>NUCLEOTIDE SEQUENCE</scope>
    <source>
        <tissue evidence="1">Leaves</tissue>
    </source>
</reference>
<comment type="caution">
    <text evidence="1">The sequence shown here is derived from an EMBL/GenBank/DDBJ whole genome shotgun (WGS) entry which is preliminary data.</text>
</comment>
<evidence type="ECO:0000313" key="2">
    <source>
        <dbReference type="Proteomes" id="UP000636709"/>
    </source>
</evidence>
<proteinExistence type="predicted"/>